<evidence type="ECO:0000313" key="3">
    <source>
        <dbReference type="EMBL" id="KAK9842906.1"/>
    </source>
</evidence>
<accession>A0AAW1SBG7</accession>
<evidence type="ECO:0008006" key="5">
    <source>
        <dbReference type="Google" id="ProtNLM"/>
    </source>
</evidence>
<keyword evidence="2" id="KW-0732">Signal</keyword>
<feature type="compositionally biased region" description="Low complexity" evidence="1">
    <location>
        <begin position="48"/>
        <end position="60"/>
    </location>
</feature>
<keyword evidence="4" id="KW-1185">Reference proteome</keyword>
<evidence type="ECO:0000256" key="2">
    <source>
        <dbReference type="SAM" id="SignalP"/>
    </source>
</evidence>
<evidence type="ECO:0000256" key="1">
    <source>
        <dbReference type="SAM" id="MobiDB-lite"/>
    </source>
</evidence>
<dbReference type="AlphaFoldDB" id="A0AAW1SBG7"/>
<feature type="signal peptide" evidence="2">
    <location>
        <begin position="1"/>
        <end position="34"/>
    </location>
</feature>
<proteinExistence type="predicted"/>
<reference evidence="3 4" key="1">
    <citation type="journal article" date="2024" name="Nat. Commun.">
        <title>Phylogenomics reveals the evolutionary origins of lichenization in chlorophyte algae.</title>
        <authorList>
            <person name="Puginier C."/>
            <person name="Libourel C."/>
            <person name="Otte J."/>
            <person name="Skaloud P."/>
            <person name="Haon M."/>
            <person name="Grisel S."/>
            <person name="Petersen M."/>
            <person name="Berrin J.G."/>
            <person name="Delaux P.M."/>
            <person name="Dal Grande F."/>
            <person name="Keller J."/>
        </authorList>
    </citation>
    <scope>NUCLEOTIDE SEQUENCE [LARGE SCALE GENOMIC DNA]</scope>
    <source>
        <strain evidence="3 4">SAG 2145</strain>
    </source>
</reference>
<organism evidence="3 4">
    <name type="scientific">Apatococcus lobatus</name>
    <dbReference type="NCBI Taxonomy" id="904363"/>
    <lineage>
        <taxon>Eukaryota</taxon>
        <taxon>Viridiplantae</taxon>
        <taxon>Chlorophyta</taxon>
        <taxon>core chlorophytes</taxon>
        <taxon>Trebouxiophyceae</taxon>
        <taxon>Chlorellales</taxon>
        <taxon>Chlorellaceae</taxon>
        <taxon>Apatococcus</taxon>
    </lineage>
</organism>
<comment type="caution">
    <text evidence="3">The sequence shown here is derived from an EMBL/GenBank/DDBJ whole genome shotgun (WGS) entry which is preliminary data.</text>
</comment>
<name>A0AAW1SBG7_9CHLO</name>
<evidence type="ECO:0000313" key="4">
    <source>
        <dbReference type="Proteomes" id="UP001438707"/>
    </source>
</evidence>
<dbReference type="EMBL" id="JALJOS010000002">
    <property type="protein sequence ID" value="KAK9842906.1"/>
    <property type="molecule type" value="Genomic_DNA"/>
</dbReference>
<protein>
    <recommendedName>
        <fullName evidence="5">Hexosyltransferase</fullName>
    </recommendedName>
</protein>
<feature type="region of interest" description="Disordered" evidence="1">
    <location>
        <begin position="39"/>
        <end position="60"/>
    </location>
</feature>
<feature type="chain" id="PRO_5043351540" description="Hexosyltransferase" evidence="2">
    <location>
        <begin position="35"/>
        <end position="522"/>
    </location>
</feature>
<sequence length="522" mass="58570">MVAKHNRTRRRTTFQLGASLVFYCLLADLATIAAQPSTTGYRSGGETGLSRQRQLQQGRGADLPPTCAGYSFSPYQLQLRKARFCEARCGDHAKQTMLQRCSSVCGTEGRDLHVGDITAAAVETLSAAKAAGRQQLHAAESAAASTLPATRRGLQEAFRMQQQSASRTLQSVQHFPAEKQAAVAEQLISPSPLYFVVFFATGTRGAEKYPGHQFVRPNLKFAIPLRKTHPNSRIIMLTDLETKLQLDDDIELFRFYIDRDRFGRNAWANYYQYMGQSIFLQHLQKMGSLAHVVFMDMDVLILDDIMEVFCHQFGYGLTVTADKEEPIDIGMQFVKSGHYSEAITFLDELVETYQMRHPILFTAGQMSMMASAGLSSDKIIAQAAANATDNNVHCMPGRLDSRVCFFPCARYNYWEECYTSFDTPLPFNDPSSFLLHNVKVMQFVAFRKPGMDVVVEAFEQGGLTGAYKAFTALPHTEAGYNQTFSKFNNDVKPLCFKDDFQCKGEISDKESQVWQRIKGTTW</sequence>
<dbReference type="Proteomes" id="UP001438707">
    <property type="component" value="Unassembled WGS sequence"/>
</dbReference>
<gene>
    <name evidence="3" type="ORF">WJX74_004197</name>
</gene>